<dbReference type="PANTHER" id="PTHR43739">
    <property type="entry name" value="XYLOGLUCANASE (EUROFUNG)"/>
    <property type="match status" value="1"/>
</dbReference>
<evidence type="ECO:0000313" key="3">
    <source>
        <dbReference type="Proteomes" id="UP000783863"/>
    </source>
</evidence>
<feature type="region of interest" description="Disordered" evidence="1">
    <location>
        <begin position="65"/>
        <end position="88"/>
    </location>
</feature>
<dbReference type="RefSeq" id="WP_220586331.1">
    <property type="nucleotide sequence ID" value="NZ_RKLQ01000001.1"/>
</dbReference>
<protein>
    <recommendedName>
        <fullName evidence="4">BNR/Asp-box repeat-containing protein</fullName>
    </recommendedName>
</protein>
<accession>A0A8J8C6B8</accession>
<dbReference type="PANTHER" id="PTHR43739:SF5">
    <property type="entry name" value="EXO-ALPHA-SIALIDASE"/>
    <property type="match status" value="1"/>
</dbReference>
<dbReference type="AlphaFoldDB" id="A0A8J8C6B8"/>
<evidence type="ECO:0008006" key="4">
    <source>
        <dbReference type="Google" id="ProtNLM"/>
    </source>
</evidence>
<feature type="compositionally biased region" description="Polar residues" evidence="1">
    <location>
        <begin position="69"/>
        <end position="82"/>
    </location>
</feature>
<dbReference type="Proteomes" id="UP000783863">
    <property type="component" value="Unassembled WGS sequence"/>
</dbReference>
<dbReference type="Gene3D" id="2.130.10.10">
    <property type="entry name" value="YVTN repeat-like/Quinoprotein amine dehydrogenase"/>
    <property type="match status" value="1"/>
</dbReference>
<dbReference type="SUPFAM" id="SSF110296">
    <property type="entry name" value="Oligoxyloglucan reducing end-specific cellobiohydrolase"/>
    <property type="match status" value="1"/>
</dbReference>
<dbReference type="EMBL" id="RKLQ01000001">
    <property type="protein sequence ID" value="MBX0302082.1"/>
    <property type="molecule type" value="Genomic_DNA"/>
</dbReference>
<feature type="region of interest" description="Disordered" evidence="1">
    <location>
        <begin position="203"/>
        <end position="231"/>
    </location>
</feature>
<evidence type="ECO:0000313" key="2">
    <source>
        <dbReference type="EMBL" id="MBX0302082.1"/>
    </source>
</evidence>
<reference evidence="2" key="1">
    <citation type="submission" date="2021-06" db="EMBL/GenBank/DDBJ databases">
        <title>Halomicroarcula sp. F24A a new haloarchaeum isolated from saline soil.</title>
        <authorList>
            <person name="Duran-Viseras A."/>
            <person name="Sanchez-Porro C."/>
            <person name="Ventosa A."/>
        </authorList>
    </citation>
    <scope>NUCLEOTIDE SEQUENCE</scope>
    <source>
        <strain evidence="2">F24A</strain>
    </source>
</reference>
<proteinExistence type="predicted"/>
<dbReference type="CDD" id="cd15482">
    <property type="entry name" value="Sialidase_non-viral"/>
    <property type="match status" value="1"/>
</dbReference>
<dbReference type="InterPro" id="IPR052025">
    <property type="entry name" value="Xyloglucanase_GH74"/>
</dbReference>
<name>A0A8J8C6B8_9EURY</name>
<gene>
    <name evidence="2" type="ORF">EGD98_00200</name>
</gene>
<evidence type="ECO:0000256" key="1">
    <source>
        <dbReference type="SAM" id="MobiDB-lite"/>
    </source>
</evidence>
<comment type="caution">
    <text evidence="2">The sequence shown here is derived from an EMBL/GenBank/DDBJ whole genome shotgun (WGS) entry which is preliminary data.</text>
</comment>
<organism evidence="2 3">
    <name type="scientific">Haloarcula salinisoli</name>
    <dbReference type="NCBI Taxonomy" id="2487746"/>
    <lineage>
        <taxon>Archaea</taxon>
        <taxon>Methanobacteriati</taxon>
        <taxon>Methanobacteriota</taxon>
        <taxon>Stenosarchaea group</taxon>
        <taxon>Halobacteria</taxon>
        <taxon>Halobacteriales</taxon>
        <taxon>Haloarculaceae</taxon>
        <taxon>Haloarcula</taxon>
    </lineage>
</organism>
<sequence>MPTYYAALSDRLLVGDGEWSERLRGHDIECVAADGRAPSRVLVGTAETGLQRSIDGGESWERVLDPSANGGQSADRVTSVTVSPHDPDVVWAGTEPSAVYRSTDGGSNWSEREGLTELDSASRWSFPPRPHTHHVRWIAVAPDDPDQLYVAIEAGAFVRSPDGGETWIDHPEGGRYDTHTIATHPDAPDRVYAAAGDGYALSTDRGETWNSVEPRSTNDASGGQPRAPQDGLDHRYVWSVAVHPEDPDIVVVSAARGARSAHSTSGESYVYRTTGQQWERAMDGLPEPDGLARAVLATDGDGVAALSNHGLFRSADGATWHQVGSWAEAHDQVPRGLAVV</sequence>
<keyword evidence="3" id="KW-1185">Reference proteome</keyword>
<dbReference type="GO" id="GO:0010411">
    <property type="term" value="P:xyloglucan metabolic process"/>
    <property type="evidence" value="ECO:0007669"/>
    <property type="project" value="TreeGrafter"/>
</dbReference>
<dbReference type="InterPro" id="IPR015943">
    <property type="entry name" value="WD40/YVTN_repeat-like_dom_sf"/>
</dbReference>
<feature type="compositionally biased region" description="Polar residues" evidence="1">
    <location>
        <begin position="208"/>
        <end position="221"/>
    </location>
</feature>